<dbReference type="GO" id="GO:0003824">
    <property type="term" value="F:catalytic activity"/>
    <property type="evidence" value="ECO:0007669"/>
    <property type="project" value="InterPro"/>
</dbReference>
<dbReference type="AlphaFoldDB" id="A0A6J7AIH2"/>
<proteinExistence type="predicted"/>
<reference evidence="1" key="1">
    <citation type="submission" date="2020-05" db="EMBL/GenBank/DDBJ databases">
        <authorList>
            <person name="Chiriac C."/>
            <person name="Salcher M."/>
            <person name="Ghai R."/>
            <person name="Kavagutti S V."/>
        </authorList>
    </citation>
    <scope>NUCLEOTIDE SEQUENCE</scope>
</reference>
<dbReference type="InterPro" id="IPR036648">
    <property type="entry name" value="CN_Hdrase_a/SCN_Hdrase_g_sf"/>
</dbReference>
<dbReference type="EMBL" id="CAFABK010000050">
    <property type="protein sequence ID" value="CAB4832575.1"/>
    <property type="molecule type" value="Genomic_DNA"/>
</dbReference>
<evidence type="ECO:0000313" key="1">
    <source>
        <dbReference type="EMBL" id="CAB4832575.1"/>
    </source>
</evidence>
<dbReference type="GO" id="GO:0046914">
    <property type="term" value="F:transition metal ion binding"/>
    <property type="evidence" value="ECO:0007669"/>
    <property type="project" value="InterPro"/>
</dbReference>
<gene>
    <name evidence="1" type="ORF">UFOPK3204_01115</name>
</gene>
<dbReference type="Gene3D" id="3.90.330.10">
    <property type="entry name" value="Nitrile hydratase alpha /Thiocyanate hydrolase gamma"/>
    <property type="match status" value="1"/>
</dbReference>
<organism evidence="1">
    <name type="scientific">freshwater metagenome</name>
    <dbReference type="NCBI Taxonomy" id="449393"/>
    <lineage>
        <taxon>unclassified sequences</taxon>
        <taxon>metagenomes</taxon>
        <taxon>ecological metagenomes</taxon>
    </lineage>
</organism>
<accession>A0A6J7AIH2</accession>
<name>A0A6J7AIH2_9ZZZZ</name>
<protein>
    <submittedName>
        <fullName evidence="1">Unannotated protein</fullName>
    </submittedName>
</protein>
<dbReference type="SUPFAM" id="SSF56209">
    <property type="entry name" value="Nitrile hydratase alpha chain"/>
    <property type="match status" value="1"/>
</dbReference>
<sequence>MDAQGLLAALAPAVTDAKARERFLTDPKAALAVAGLDLPEWFTVSAREGDAAELTITLPPLLDPNADLSDEQLAAVSGGCVGVP</sequence>